<name>A0A498KJ52_MALDO</name>
<evidence type="ECO:0000313" key="1">
    <source>
        <dbReference type="EMBL" id="RXI05612.1"/>
    </source>
</evidence>
<evidence type="ECO:0000313" key="2">
    <source>
        <dbReference type="Proteomes" id="UP000290289"/>
    </source>
</evidence>
<gene>
    <name evidence="1" type="ORF">DVH24_017654</name>
</gene>
<dbReference type="Proteomes" id="UP000290289">
    <property type="component" value="Chromosome 2"/>
</dbReference>
<organism evidence="1 2">
    <name type="scientific">Malus domestica</name>
    <name type="common">Apple</name>
    <name type="synonym">Pyrus malus</name>
    <dbReference type="NCBI Taxonomy" id="3750"/>
    <lineage>
        <taxon>Eukaryota</taxon>
        <taxon>Viridiplantae</taxon>
        <taxon>Streptophyta</taxon>
        <taxon>Embryophyta</taxon>
        <taxon>Tracheophyta</taxon>
        <taxon>Spermatophyta</taxon>
        <taxon>Magnoliopsida</taxon>
        <taxon>eudicotyledons</taxon>
        <taxon>Gunneridae</taxon>
        <taxon>Pentapetalae</taxon>
        <taxon>rosids</taxon>
        <taxon>fabids</taxon>
        <taxon>Rosales</taxon>
        <taxon>Rosaceae</taxon>
        <taxon>Amygdaloideae</taxon>
        <taxon>Maleae</taxon>
        <taxon>Malus</taxon>
    </lineage>
</organism>
<protein>
    <submittedName>
        <fullName evidence="1">Uncharacterized protein</fullName>
    </submittedName>
</protein>
<keyword evidence="2" id="KW-1185">Reference proteome</keyword>
<accession>A0A498KJ52</accession>
<dbReference type="AlphaFoldDB" id="A0A498KJ52"/>
<proteinExistence type="predicted"/>
<sequence>MIPNCHIPTQAPTTSQAQLHRSTILSALGPDHALTILFLITQTRTLQWVAYHESPDHALTVLFLRTQTRTSQWVTHHENALARYSINFGAPKRPRARKI</sequence>
<comment type="caution">
    <text evidence="1">The sequence shown here is derived from an EMBL/GenBank/DDBJ whole genome shotgun (WGS) entry which is preliminary data.</text>
</comment>
<reference evidence="1 2" key="1">
    <citation type="submission" date="2018-10" db="EMBL/GenBank/DDBJ databases">
        <title>A high-quality apple genome assembly.</title>
        <authorList>
            <person name="Hu J."/>
        </authorList>
    </citation>
    <scope>NUCLEOTIDE SEQUENCE [LARGE SCALE GENOMIC DNA]</scope>
    <source>
        <strain evidence="2">cv. HFTH1</strain>
        <tissue evidence="1">Young leaf</tissue>
    </source>
</reference>
<dbReference type="EMBL" id="RDQH01000328">
    <property type="protein sequence ID" value="RXI05612.1"/>
    <property type="molecule type" value="Genomic_DNA"/>
</dbReference>